<keyword evidence="2" id="KW-1185">Reference proteome</keyword>
<dbReference type="EMBL" id="MCGT01000018">
    <property type="protein sequence ID" value="ORX52375.1"/>
    <property type="molecule type" value="Genomic_DNA"/>
</dbReference>
<name>A0A1X2GF49_9FUNG</name>
<proteinExistence type="predicted"/>
<dbReference type="AlphaFoldDB" id="A0A1X2GF49"/>
<organism evidence="1 2">
    <name type="scientific">Hesseltinella vesiculosa</name>
    <dbReference type="NCBI Taxonomy" id="101127"/>
    <lineage>
        <taxon>Eukaryota</taxon>
        <taxon>Fungi</taxon>
        <taxon>Fungi incertae sedis</taxon>
        <taxon>Mucoromycota</taxon>
        <taxon>Mucoromycotina</taxon>
        <taxon>Mucoromycetes</taxon>
        <taxon>Mucorales</taxon>
        <taxon>Cunninghamellaceae</taxon>
        <taxon>Hesseltinella</taxon>
    </lineage>
</organism>
<evidence type="ECO:0000313" key="2">
    <source>
        <dbReference type="Proteomes" id="UP000242146"/>
    </source>
</evidence>
<evidence type="ECO:0000313" key="1">
    <source>
        <dbReference type="EMBL" id="ORX52375.1"/>
    </source>
</evidence>
<reference evidence="1 2" key="1">
    <citation type="submission" date="2016-07" db="EMBL/GenBank/DDBJ databases">
        <title>Pervasive Adenine N6-methylation of Active Genes in Fungi.</title>
        <authorList>
            <consortium name="DOE Joint Genome Institute"/>
            <person name="Mondo S.J."/>
            <person name="Dannebaum R.O."/>
            <person name="Kuo R.C."/>
            <person name="Labutti K."/>
            <person name="Haridas S."/>
            <person name="Kuo A."/>
            <person name="Salamov A."/>
            <person name="Ahrendt S.R."/>
            <person name="Lipzen A."/>
            <person name="Sullivan W."/>
            <person name="Andreopoulos W.B."/>
            <person name="Clum A."/>
            <person name="Lindquist E."/>
            <person name="Daum C."/>
            <person name="Ramamoorthy G.K."/>
            <person name="Gryganskyi A."/>
            <person name="Culley D."/>
            <person name="Magnuson J.K."/>
            <person name="James T.Y."/>
            <person name="O'Malley M.A."/>
            <person name="Stajich J.E."/>
            <person name="Spatafora J.W."/>
            <person name="Visel A."/>
            <person name="Grigoriev I.V."/>
        </authorList>
    </citation>
    <scope>NUCLEOTIDE SEQUENCE [LARGE SCALE GENOMIC DNA]</scope>
    <source>
        <strain evidence="1 2">NRRL 3301</strain>
    </source>
</reference>
<comment type="caution">
    <text evidence="1">The sequence shown here is derived from an EMBL/GenBank/DDBJ whole genome shotgun (WGS) entry which is preliminary data.</text>
</comment>
<dbReference type="Proteomes" id="UP000242146">
    <property type="component" value="Unassembled WGS sequence"/>
</dbReference>
<protein>
    <submittedName>
        <fullName evidence="1">Uncharacterized protein</fullName>
    </submittedName>
</protein>
<gene>
    <name evidence="1" type="ORF">DM01DRAFT_1060960</name>
</gene>
<sequence length="240" mass="27536">MTSRNVMRLANSSVERFIARHNAESGSRFQMTEPHPHLESTDPAVPEPVPFARCSDCKCKRPLVQFEGRRCWYLTCIRCRNSATRQRSPPSEAMIDWDELDDFYVQFRHNPALPINVHLPDNLVDEPVGDIVRHFIVHLYEISGFMFYLKLIHDPSRRTAIAFYASCTSSIEYRHQLPESELQRLHDRVTSYDCRGRLIGFVDVPSAGSIALYDMKTVATLCKHHTVALSILKLDGIFTA</sequence>
<accession>A0A1X2GF49</accession>